<comment type="catalytic activity">
    <reaction evidence="1">
        <text>ATP + protein L-histidine = ADP + protein N-phospho-L-histidine.</text>
        <dbReference type="EC" id="2.7.13.3"/>
    </reaction>
</comment>
<evidence type="ECO:0000259" key="15">
    <source>
        <dbReference type="PROSITE" id="PS50109"/>
    </source>
</evidence>
<evidence type="ECO:0000256" key="14">
    <source>
        <dbReference type="SAM" id="Phobius"/>
    </source>
</evidence>
<dbReference type="PANTHER" id="PTHR45528">
    <property type="entry name" value="SENSOR HISTIDINE KINASE CPXA"/>
    <property type="match status" value="1"/>
</dbReference>
<proteinExistence type="predicted"/>
<evidence type="ECO:0000256" key="8">
    <source>
        <dbReference type="ARBA" id="ARBA00022741"/>
    </source>
</evidence>
<keyword evidence="10 16" id="KW-0067">ATP-binding</keyword>
<dbReference type="RefSeq" id="WP_303300052.1">
    <property type="nucleotide sequence ID" value="NZ_BAABDA010000042.1"/>
</dbReference>
<dbReference type="CDD" id="cd00082">
    <property type="entry name" value="HisKA"/>
    <property type="match status" value="1"/>
</dbReference>
<keyword evidence="4" id="KW-1003">Cell membrane</keyword>
<dbReference type="Gene3D" id="3.30.565.10">
    <property type="entry name" value="Histidine kinase-like ATPase, C-terminal domain"/>
    <property type="match status" value="1"/>
</dbReference>
<evidence type="ECO:0000256" key="3">
    <source>
        <dbReference type="ARBA" id="ARBA00012438"/>
    </source>
</evidence>
<keyword evidence="8" id="KW-0547">Nucleotide-binding</keyword>
<dbReference type="SMART" id="SM00388">
    <property type="entry name" value="HisKA"/>
    <property type="match status" value="1"/>
</dbReference>
<keyword evidence="7 14" id="KW-0812">Transmembrane</keyword>
<dbReference type="Proteomes" id="UP001176806">
    <property type="component" value="Unassembled WGS sequence"/>
</dbReference>
<evidence type="ECO:0000256" key="6">
    <source>
        <dbReference type="ARBA" id="ARBA00022679"/>
    </source>
</evidence>
<feature type="domain" description="Histidine kinase" evidence="15">
    <location>
        <begin position="291"/>
        <end position="504"/>
    </location>
</feature>
<dbReference type="SUPFAM" id="SSF55874">
    <property type="entry name" value="ATPase domain of HSP90 chaperone/DNA topoisomerase II/histidine kinase"/>
    <property type="match status" value="1"/>
</dbReference>
<dbReference type="InterPro" id="IPR005467">
    <property type="entry name" value="His_kinase_dom"/>
</dbReference>
<evidence type="ECO:0000256" key="7">
    <source>
        <dbReference type="ARBA" id="ARBA00022692"/>
    </source>
</evidence>
<evidence type="ECO:0000256" key="4">
    <source>
        <dbReference type="ARBA" id="ARBA00022475"/>
    </source>
</evidence>
<keyword evidence="5" id="KW-0597">Phosphoprotein</keyword>
<feature type="transmembrane region" description="Helical" evidence="14">
    <location>
        <begin position="250"/>
        <end position="272"/>
    </location>
</feature>
<keyword evidence="9" id="KW-0418">Kinase</keyword>
<dbReference type="Gene3D" id="1.10.287.130">
    <property type="match status" value="1"/>
</dbReference>
<reference evidence="16" key="1">
    <citation type="submission" date="2023-07" db="EMBL/GenBank/DDBJ databases">
        <title>Two novel species in the genus Flavivirga.</title>
        <authorList>
            <person name="Kwon K."/>
        </authorList>
    </citation>
    <scope>NUCLEOTIDE SEQUENCE</scope>
    <source>
        <strain evidence="16">KACC 14158</strain>
    </source>
</reference>
<gene>
    <name evidence="16" type="ORF">Q4Q40_02270</name>
</gene>
<organism evidence="16 17">
    <name type="scientific">Flavivirga jejuensis</name>
    <dbReference type="NCBI Taxonomy" id="870487"/>
    <lineage>
        <taxon>Bacteria</taxon>
        <taxon>Pseudomonadati</taxon>
        <taxon>Bacteroidota</taxon>
        <taxon>Flavobacteriia</taxon>
        <taxon>Flavobacteriales</taxon>
        <taxon>Flavobacteriaceae</taxon>
        <taxon>Flavivirga</taxon>
    </lineage>
</organism>
<dbReference type="EMBL" id="JAUOEL010000001">
    <property type="protein sequence ID" value="MDO5972997.1"/>
    <property type="molecule type" value="Genomic_DNA"/>
</dbReference>
<evidence type="ECO:0000256" key="9">
    <source>
        <dbReference type="ARBA" id="ARBA00022777"/>
    </source>
</evidence>
<evidence type="ECO:0000256" key="13">
    <source>
        <dbReference type="ARBA" id="ARBA00023136"/>
    </source>
</evidence>
<dbReference type="PANTHER" id="PTHR45528:SF1">
    <property type="entry name" value="SENSOR HISTIDINE KINASE CPXA"/>
    <property type="match status" value="1"/>
</dbReference>
<dbReference type="EC" id="2.7.13.3" evidence="3"/>
<name>A0ABT8WIN4_9FLAO</name>
<keyword evidence="6" id="KW-0808">Transferase</keyword>
<dbReference type="GO" id="GO:0005524">
    <property type="term" value="F:ATP binding"/>
    <property type="evidence" value="ECO:0007669"/>
    <property type="project" value="UniProtKB-KW"/>
</dbReference>
<dbReference type="InterPro" id="IPR050398">
    <property type="entry name" value="HssS/ArlS-like"/>
</dbReference>
<dbReference type="InterPro" id="IPR036097">
    <property type="entry name" value="HisK_dim/P_sf"/>
</dbReference>
<evidence type="ECO:0000256" key="10">
    <source>
        <dbReference type="ARBA" id="ARBA00022840"/>
    </source>
</evidence>
<keyword evidence="13 14" id="KW-0472">Membrane</keyword>
<evidence type="ECO:0000256" key="12">
    <source>
        <dbReference type="ARBA" id="ARBA00023012"/>
    </source>
</evidence>
<evidence type="ECO:0000256" key="11">
    <source>
        <dbReference type="ARBA" id="ARBA00022989"/>
    </source>
</evidence>
<accession>A0ABT8WIN4</accession>
<comment type="caution">
    <text evidence="16">The sequence shown here is derived from an EMBL/GenBank/DDBJ whole genome shotgun (WGS) entry which is preliminary data.</text>
</comment>
<evidence type="ECO:0000256" key="1">
    <source>
        <dbReference type="ARBA" id="ARBA00000085"/>
    </source>
</evidence>
<feature type="transmembrane region" description="Helical" evidence="14">
    <location>
        <begin position="6"/>
        <end position="27"/>
    </location>
</feature>
<dbReference type="PROSITE" id="PS50109">
    <property type="entry name" value="HIS_KIN"/>
    <property type="match status" value="1"/>
</dbReference>
<dbReference type="Pfam" id="PF02518">
    <property type="entry name" value="HATPase_c"/>
    <property type="match status" value="1"/>
</dbReference>
<comment type="subcellular location">
    <subcellularLocation>
        <location evidence="2">Cell membrane</location>
        <topology evidence="2">Multi-pass membrane protein</topology>
    </subcellularLocation>
</comment>
<keyword evidence="12" id="KW-0902">Two-component regulatory system</keyword>
<dbReference type="InterPro" id="IPR003661">
    <property type="entry name" value="HisK_dim/P_dom"/>
</dbReference>
<protein>
    <recommendedName>
        <fullName evidence="3">histidine kinase</fullName>
        <ecNumber evidence="3">2.7.13.3</ecNumber>
    </recommendedName>
</protein>
<evidence type="ECO:0000256" key="2">
    <source>
        <dbReference type="ARBA" id="ARBA00004651"/>
    </source>
</evidence>
<dbReference type="Pfam" id="PF00512">
    <property type="entry name" value="HisKA"/>
    <property type="match status" value="1"/>
</dbReference>
<keyword evidence="17" id="KW-1185">Reference proteome</keyword>
<dbReference type="InterPro" id="IPR003594">
    <property type="entry name" value="HATPase_dom"/>
</dbReference>
<sequence>MNDLRYKWILYIIILVILSTISVQVYWNYKNYLASKQQLINSVQTSLDNVVETYFANLAETNTLAFAFNHEYDDDTPLNKDILDSIYRDIEVFTNSVSNTDSLNIEFNDDIALLKDLKSDSLIEYPFKNTSKKKQRINRIILKKSIDSTSHSSHISNFKKLTSKVLISMAHDSLQLKKIDSLLRNDFNRKKLEINYRLSYKNDIINTKGFVQDHIKNASLVLSSKTTYLPKDSDLKIYFSNETKIILRRILTSILISTLLVLAVISCLFYLLKIIKQQKQLAEVKNDLIGNITHEFKTPIATIGVALESIKNFNVIDNKEKTKTYLDVSSSQLSKLNTMVEKLLETATLDSGNLELKKETYNVTDLLLSIVEKHNMQTKVKTITYNPSSESIMANLDVFHFENAINNIIDNAIKYGGDPIIIHLTQNSFAFTISISDSGNSLTRATKDKIFEKFYRIPKGNTHDVKGFGIGLYYTKKIVEKHGGSIQLDLDNSLTTFKITLPNE</sequence>
<dbReference type="CDD" id="cd00075">
    <property type="entry name" value="HATPase"/>
    <property type="match status" value="1"/>
</dbReference>
<dbReference type="InterPro" id="IPR004358">
    <property type="entry name" value="Sig_transdc_His_kin-like_C"/>
</dbReference>
<dbReference type="PRINTS" id="PR00344">
    <property type="entry name" value="BCTRLSENSOR"/>
</dbReference>
<evidence type="ECO:0000256" key="5">
    <source>
        <dbReference type="ARBA" id="ARBA00022553"/>
    </source>
</evidence>
<evidence type="ECO:0000313" key="16">
    <source>
        <dbReference type="EMBL" id="MDO5972997.1"/>
    </source>
</evidence>
<keyword evidence="11 14" id="KW-1133">Transmembrane helix</keyword>
<dbReference type="InterPro" id="IPR036890">
    <property type="entry name" value="HATPase_C_sf"/>
</dbReference>
<evidence type="ECO:0000313" key="17">
    <source>
        <dbReference type="Proteomes" id="UP001176806"/>
    </source>
</evidence>
<dbReference type="SMART" id="SM00387">
    <property type="entry name" value="HATPase_c"/>
    <property type="match status" value="1"/>
</dbReference>
<dbReference type="SUPFAM" id="SSF47384">
    <property type="entry name" value="Homodimeric domain of signal transducing histidine kinase"/>
    <property type="match status" value="1"/>
</dbReference>